<dbReference type="RefSeq" id="WP_060815488.1">
    <property type="nucleotide sequence ID" value="NZ_CP050485.1"/>
</dbReference>
<evidence type="ECO:0000313" key="4">
    <source>
        <dbReference type="EMBL" id="STD83094.1"/>
    </source>
</evidence>
<sequence length="72" mass="8164">MNFFQNVFTDFVGDFKYLIMLAMLGGAAYIAFERKASKAIPLILVLAVAVWLVGDTSGVFNWILDRMRSWGR</sequence>
<evidence type="ECO:0008006" key="8">
    <source>
        <dbReference type="Google" id="ProtNLM"/>
    </source>
</evidence>
<accession>A0A366U4C1</accession>
<keyword evidence="1" id="KW-1133">Transmembrane helix</keyword>
<dbReference type="AlphaFoldDB" id="A0A366U4C1"/>
<proteinExistence type="predicted"/>
<keyword evidence="1" id="KW-0812">Transmembrane</keyword>
<gene>
    <name evidence="3" type="ORF">EGM181_05120</name>
    <name evidence="4" type="ORF">NCTC12360_01554</name>
    <name evidence="2" type="ORF">P7E30_14535</name>
</gene>
<evidence type="ECO:0000313" key="6">
    <source>
        <dbReference type="Proteomes" id="UP000516696"/>
    </source>
</evidence>
<dbReference type="Proteomes" id="UP000516696">
    <property type="component" value="Chromosome"/>
</dbReference>
<dbReference type="Proteomes" id="UP000254807">
    <property type="component" value="Unassembled WGS sequence"/>
</dbReference>
<keyword evidence="1" id="KW-0472">Membrane</keyword>
<evidence type="ECO:0000313" key="5">
    <source>
        <dbReference type="Proteomes" id="UP000254807"/>
    </source>
</evidence>
<keyword evidence="5" id="KW-1185">Reference proteome</keyword>
<name>A0A366U4C1_ENTGA</name>
<feature type="transmembrane region" description="Helical" evidence="1">
    <location>
        <begin position="15"/>
        <end position="32"/>
    </location>
</feature>
<evidence type="ECO:0000313" key="7">
    <source>
        <dbReference type="Proteomes" id="UP001183682"/>
    </source>
</evidence>
<evidence type="ECO:0000256" key="1">
    <source>
        <dbReference type="SAM" id="Phobius"/>
    </source>
</evidence>
<organism evidence="2 7">
    <name type="scientific">Enterococcus gallinarum</name>
    <dbReference type="NCBI Taxonomy" id="1353"/>
    <lineage>
        <taxon>Bacteria</taxon>
        <taxon>Bacillati</taxon>
        <taxon>Bacillota</taxon>
        <taxon>Bacilli</taxon>
        <taxon>Lactobacillales</taxon>
        <taxon>Enterococcaceae</taxon>
        <taxon>Enterococcus</taxon>
    </lineage>
</organism>
<reference evidence="2" key="3">
    <citation type="submission" date="2023-03" db="EMBL/GenBank/DDBJ databases">
        <authorList>
            <person name="Shen W."/>
            <person name="Cai J."/>
        </authorList>
    </citation>
    <scope>NUCLEOTIDE SEQUENCE</scope>
    <source>
        <strain evidence="2">K69-2</strain>
    </source>
</reference>
<protein>
    <recommendedName>
        <fullName evidence="8">Conjugal transfer protein</fullName>
    </recommendedName>
</protein>
<feature type="transmembrane region" description="Helical" evidence="1">
    <location>
        <begin position="39"/>
        <end position="64"/>
    </location>
</feature>
<dbReference type="EMBL" id="UFYW01000001">
    <property type="protein sequence ID" value="STD83094.1"/>
    <property type="molecule type" value="Genomic_DNA"/>
</dbReference>
<reference evidence="3 6" key="2">
    <citation type="submission" date="2020-03" db="EMBL/GenBank/DDBJ databases">
        <title>Characterization of ganglioside-mimicking enterococci.</title>
        <authorList>
            <person name="Patry R.T."/>
            <person name="Nothaft H."/>
            <person name="Bridger R."/>
            <person name="Shajahan A."/>
            <person name="Huynh S."/>
            <person name="Sanchez S."/>
            <person name="Azadi P."/>
            <person name="Cooper K."/>
            <person name="Miller W.G."/>
            <person name="Parker C.T."/>
            <person name="Wells L."/>
            <person name="Szymanski C.M."/>
        </authorList>
    </citation>
    <scope>NUCLEOTIDE SEQUENCE [LARGE SCALE GENOMIC DNA]</scope>
    <source>
        <strain evidence="3 6">EGM181</strain>
    </source>
</reference>
<reference evidence="4 5" key="1">
    <citation type="submission" date="2018-06" db="EMBL/GenBank/DDBJ databases">
        <authorList>
            <consortium name="Pathogen Informatics"/>
            <person name="Doyle S."/>
        </authorList>
    </citation>
    <scope>NUCLEOTIDE SEQUENCE [LARGE SCALE GENOMIC DNA]</scope>
    <source>
        <strain evidence="4 5">NCTC12360</strain>
    </source>
</reference>
<dbReference type="EMBL" id="CP050485">
    <property type="protein sequence ID" value="QOG26685.1"/>
    <property type="molecule type" value="Genomic_DNA"/>
</dbReference>
<evidence type="ECO:0000313" key="3">
    <source>
        <dbReference type="EMBL" id="QOG26685.1"/>
    </source>
</evidence>
<dbReference type="Proteomes" id="UP001183682">
    <property type="component" value="Unassembled WGS sequence"/>
</dbReference>
<evidence type="ECO:0000313" key="2">
    <source>
        <dbReference type="EMBL" id="MDT2691390.1"/>
    </source>
</evidence>
<dbReference type="EMBL" id="JARPZN010000013">
    <property type="protein sequence ID" value="MDT2691390.1"/>
    <property type="molecule type" value="Genomic_DNA"/>
</dbReference>